<feature type="domain" description="ATP-dependent DNA ligase family profile" evidence="4">
    <location>
        <begin position="106"/>
        <end position="207"/>
    </location>
</feature>
<dbReference type="InterPro" id="IPR014143">
    <property type="entry name" value="NHEJ_ligase_prk"/>
</dbReference>
<evidence type="ECO:0000313" key="6">
    <source>
        <dbReference type="Proteomes" id="UP000030595"/>
    </source>
</evidence>
<dbReference type="PANTHER" id="PTHR42705:SF2">
    <property type="entry name" value="BIFUNCTIONAL NON-HOMOLOGOUS END JOINING PROTEIN LIGD"/>
    <property type="match status" value="1"/>
</dbReference>
<dbReference type="InterPro" id="IPR012310">
    <property type="entry name" value="DNA_ligase_ATP-dep_cent"/>
</dbReference>
<comment type="catalytic activity">
    <reaction evidence="1">
        <text>ATP + (deoxyribonucleotide)n-3'-hydroxyl + 5'-phospho-(deoxyribonucleotide)m = (deoxyribonucleotide)n+m + AMP + diphosphate.</text>
        <dbReference type="EC" id="6.5.1.1"/>
    </reaction>
</comment>
<comment type="caution">
    <text evidence="5">The sequence shown here is derived from an EMBL/GenBank/DDBJ whole genome shotgun (WGS) entry which is preliminary data.</text>
</comment>
<evidence type="ECO:0000256" key="1">
    <source>
        <dbReference type="ARBA" id="ARBA00034003"/>
    </source>
</evidence>
<dbReference type="eggNOG" id="COG3285">
    <property type="taxonomic scope" value="Bacteria"/>
</dbReference>
<dbReference type="CDD" id="cd07906">
    <property type="entry name" value="Adenylation_DNA_ligase_LigD_LigC"/>
    <property type="match status" value="1"/>
</dbReference>
<dbReference type="NCBIfam" id="NF007211">
    <property type="entry name" value="PRK09633.1"/>
    <property type="match status" value="1"/>
</dbReference>
<reference evidence="5 6" key="1">
    <citation type="submission" date="2014-02" db="EMBL/GenBank/DDBJ databases">
        <title>Draft genome sequence of Lysinibacillus massiliensis CCUG 49529.</title>
        <authorList>
            <person name="Zhang F."/>
            <person name="Wang G."/>
            <person name="Zhang L."/>
        </authorList>
    </citation>
    <scope>NUCLEOTIDE SEQUENCE [LARGE SCALE GENOMIC DNA]</scope>
    <source>
        <strain evidence="5 6">CCUG 49529</strain>
    </source>
</reference>
<dbReference type="RefSeq" id="WP_036176230.1">
    <property type="nucleotide sequence ID" value="NZ_AVCZ01000016.1"/>
</dbReference>
<keyword evidence="6" id="KW-1185">Reference proteome</keyword>
<proteinExistence type="inferred from homology"/>
<dbReference type="GO" id="GO:0006310">
    <property type="term" value="P:DNA recombination"/>
    <property type="evidence" value="ECO:0007669"/>
    <property type="project" value="InterPro"/>
</dbReference>
<dbReference type="OrthoDB" id="9802472at2"/>
<sequence length="616" mass="72150">MKPMLLTASEELPSTKDWLYEVKYDGFRCIIHWDKTGIQIMSRNEKELTNFYPEIVTFSEKAKDKIYPFLPLTLDGEICYLINNYKSNFSVVQTRGRMRNEDVILNSANKFPCNLIVFDLIRYKGLDISDYVLNERKALLKSLFEAIGFSTTIDYVKKGHIQLIDVFQKDQIAIDTVKIHGGEGVVAKHQSSTWDSSVRTTQWLKVKNWFYVTVILTKYDQENGYFHGSIYREDQLIEITVFKHGFSEQEFQTLVTFFKRNGRQVTSETWEMDPSICVDIACIDFDGKKLREPRFSKFRFDLQPEFVNWKTMIRQLNPIPEKVQVTHPDKPIWPKLNIDKDDYLYYLQHVSPYFLPFLKNRYLTAIRYPHGIPGESFYQKNAPDYKPSFIATKMEEDINYILCNNIETLLWLGNQVVIEFHIPFQTVDTHYPTEIVFDLDPPSVNEFSLAIEAAVMMKSIFDQFGLVSFVKTSGGKGLQVYIPLPKNAFTYEDTRIFTEFVCTFLCEQEPNWFTMERLKKNRGQKLYLDFIQHAYGKTIIAPYSPRGNEQGLIATPLNWEEINENLTPALFSLPQVIERLRINGDPFREFREVGEKQNFSKVLQNLKQLVEERKGK</sequence>
<dbReference type="Pfam" id="PF01068">
    <property type="entry name" value="DNA_ligase_A_M"/>
    <property type="match status" value="1"/>
</dbReference>
<dbReference type="InterPro" id="IPR033652">
    <property type="entry name" value="LigD_Pol-like_3"/>
</dbReference>
<keyword evidence="5" id="KW-0436">Ligase</keyword>
<dbReference type="PROSITE" id="PS50160">
    <property type="entry name" value="DNA_LIGASE_A3"/>
    <property type="match status" value="1"/>
</dbReference>
<dbReference type="NCBIfam" id="TIGR02776">
    <property type="entry name" value="NHEJ_ligase_prk"/>
    <property type="match status" value="1"/>
</dbReference>
<dbReference type="Pfam" id="PF21686">
    <property type="entry name" value="LigD_Prim-Pol"/>
    <property type="match status" value="1"/>
</dbReference>
<dbReference type="Gene3D" id="3.30.470.30">
    <property type="entry name" value="DNA ligase/mRNA capping enzyme"/>
    <property type="match status" value="1"/>
</dbReference>
<dbReference type="InterPro" id="IPR052171">
    <property type="entry name" value="NHEJ_LigD"/>
</dbReference>
<dbReference type="Proteomes" id="UP000030595">
    <property type="component" value="Unassembled WGS sequence"/>
</dbReference>
<dbReference type="PANTHER" id="PTHR42705">
    <property type="entry name" value="BIFUNCTIONAL NON-HOMOLOGOUS END JOINING PROTEIN LIGD"/>
    <property type="match status" value="1"/>
</dbReference>
<evidence type="ECO:0000259" key="4">
    <source>
        <dbReference type="PROSITE" id="PS50160"/>
    </source>
</evidence>
<dbReference type="Gene3D" id="2.40.50.140">
    <property type="entry name" value="Nucleic acid-binding proteins"/>
    <property type="match status" value="1"/>
</dbReference>
<comment type="similarity">
    <text evidence="3">In the N-terminal section; belongs to the LigD polymerase family.</text>
</comment>
<dbReference type="AlphaFoldDB" id="A0A0A3J4I2"/>
<organism evidence="5 6">
    <name type="scientific">Ureibacillus massiliensis 4400831 = CIP 108448 = CCUG 49529</name>
    <dbReference type="NCBI Taxonomy" id="1211035"/>
    <lineage>
        <taxon>Bacteria</taxon>
        <taxon>Bacillati</taxon>
        <taxon>Bacillota</taxon>
        <taxon>Bacilli</taxon>
        <taxon>Bacillales</taxon>
        <taxon>Caryophanaceae</taxon>
        <taxon>Ureibacillus</taxon>
    </lineage>
</organism>
<accession>A0A0A3J4I2</accession>
<dbReference type="NCBIfam" id="TIGR02778">
    <property type="entry name" value="ligD_pol"/>
    <property type="match status" value="1"/>
</dbReference>
<evidence type="ECO:0000256" key="3">
    <source>
        <dbReference type="ARBA" id="ARBA00049990"/>
    </source>
</evidence>
<dbReference type="eggNOG" id="COG1793">
    <property type="taxonomic scope" value="Bacteria"/>
</dbReference>
<dbReference type="InterPro" id="IPR012340">
    <property type="entry name" value="NA-bd_OB-fold"/>
</dbReference>
<dbReference type="GO" id="GO:0003910">
    <property type="term" value="F:DNA ligase (ATP) activity"/>
    <property type="evidence" value="ECO:0007669"/>
    <property type="project" value="UniProtKB-EC"/>
</dbReference>
<dbReference type="PROSITE" id="PS00697">
    <property type="entry name" value="DNA_LIGASE_A1"/>
    <property type="match status" value="1"/>
</dbReference>
<dbReference type="EMBL" id="JPVQ01000016">
    <property type="protein sequence ID" value="KGR90620.1"/>
    <property type="molecule type" value="Genomic_DNA"/>
</dbReference>
<evidence type="ECO:0000313" key="5">
    <source>
        <dbReference type="EMBL" id="KGR90620.1"/>
    </source>
</evidence>
<evidence type="ECO:0000256" key="2">
    <source>
        <dbReference type="ARBA" id="ARBA00049981"/>
    </source>
</evidence>
<protein>
    <submittedName>
        <fullName evidence="5">ATP-dependent DNA ligase</fullName>
    </submittedName>
</protein>
<comment type="similarity">
    <text evidence="2">In the C-terminal section; belongs to the ATP-dependent DNA ligase family.</text>
</comment>
<name>A0A0A3J4I2_9BACL</name>
<dbReference type="InterPro" id="IPR016059">
    <property type="entry name" value="DNA_ligase_ATP-dep_CS"/>
</dbReference>
<dbReference type="GO" id="GO:0006281">
    <property type="term" value="P:DNA repair"/>
    <property type="evidence" value="ECO:0007669"/>
    <property type="project" value="InterPro"/>
</dbReference>
<dbReference type="CDD" id="cd04866">
    <property type="entry name" value="LigD_Pol_like_3"/>
    <property type="match status" value="1"/>
</dbReference>
<dbReference type="GO" id="GO:0005524">
    <property type="term" value="F:ATP binding"/>
    <property type="evidence" value="ECO:0007669"/>
    <property type="project" value="InterPro"/>
</dbReference>
<dbReference type="InterPro" id="IPR014145">
    <property type="entry name" value="LigD_pol_dom"/>
</dbReference>
<dbReference type="Gene3D" id="3.90.920.10">
    <property type="entry name" value="DNA primase, PRIM domain"/>
    <property type="match status" value="1"/>
</dbReference>
<gene>
    <name evidence="5" type="ORF">CD30_10470</name>
</gene>
<dbReference type="SUPFAM" id="SSF56091">
    <property type="entry name" value="DNA ligase/mRNA capping enzyme, catalytic domain"/>
    <property type="match status" value="1"/>
</dbReference>